<dbReference type="OrthoDB" id="5913021at2759"/>
<evidence type="ECO:0000256" key="2">
    <source>
        <dbReference type="ARBA" id="ARBA00008573"/>
    </source>
</evidence>
<comment type="caution">
    <text evidence="8">The sequence shown here is derived from an EMBL/GenBank/DDBJ whole genome shotgun (WGS) entry which is preliminary data.</text>
</comment>
<protein>
    <recommendedName>
        <fullName evidence="6">Receptor expression-enhancing protein</fullName>
    </recommendedName>
</protein>
<dbReference type="InterPro" id="IPR004345">
    <property type="entry name" value="TB2_DP1_HVA22"/>
</dbReference>
<dbReference type="PANTHER" id="PTHR12300:SF161">
    <property type="entry name" value="RECEPTOR EXPRESSION-ENHANCING PROTEIN"/>
    <property type="match status" value="1"/>
</dbReference>
<reference evidence="9" key="1">
    <citation type="journal article" date="2015" name="Nat. Genet.">
        <title>The genome and transcriptome of the zoonotic hookworm Ancylostoma ceylanicum identify infection-specific gene families.</title>
        <authorList>
            <person name="Schwarz E.M."/>
            <person name="Hu Y."/>
            <person name="Antoshechkin I."/>
            <person name="Miller M.M."/>
            <person name="Sternberg P.W."/>
            <person name="Aroian R.V."/>
        </authorList>
    </citation>
    <scope>NUCLEOTIDE SEQUENCE</scope>
    <source>
        <strain evidence="9">HY135</strain>
    </source>
</reference>
<feature type="transmembrane region" description="Helical" evidence="6">
    <location>
        <begin position="85"/>
        <end position="114"/>
    </location>
</feature>
<evidence type="ECO:0000256" key="3">
    <source>
        <dbReference type="ARBA" id="ARBA00022692"/>
    </source>
</evidence>
<feature type="region of interest" description="Disordered" evidence="7">
    <location>
        <begin position="169"/>
        <end position="193"/>
    </location>
</feature>
<dbReference type="PANTHER" id="PTHR12300">
    <property type="entry name" value="HVA22-LIKE PROTEINS"/>
    <property type="match status" value="1"/>
</dbReference>
<evidence type="ECO:0000256" key="7">
    <source>
        <dbReference type="SAM" id="MobiDB-lite"/>
    </source>
</evidence>
<feature type="transmembrane region" description="Helical" evidence="6">
    <location>
        <begin position="210"/>
        <end position="229"/>
    </location>
</feature>
<dbReference type="STRING" id="53326.A0A016W880"/>
<evidence type="ECO:0000256" key="6">
    <source>
        <dbReference type="RuleBase" id="RU362006"/>
    </source>
</evidence>
<comment type="subcellular location">
    <subcellularLocation>
        <location evidence="1 6">Membrane</location>
        <topology evidence="1 6">Multi-pass membrane protein</topology>
    </subcellularLocation>
</comment>
<keyword evidence="5 6" id="KW-0472">Membrane</keyword>
<dbReference type="GO" id="GO:0016020">
    <property type="term" value="C:membrane"/>
    <property type="evidence" value="ECO:0007669"/>
    <property type="project" value="UniProtKB-SubCell"/>
</dbReference>
<evidence type="ECO:0000256" key="5">
    <source>
        <dbReference type="ARBA" id="ARBA00023136"/>
    </source>
</evidence>
<keyword evidence="4 6" id="KW-1133">Transmembrane helix</keyword>
<keyword evidence="9" id="KW-1185">Reference proteome</keyword>
<evidence type="ECO:0000313" key="8">
    <source>
        <dbReference type="EMBL" id="EYC35801.1"/>
    </source>
</evidence>
<comment type="similarity">
    <text evidence="2 6">Belongs to the DP1 family.</text>
</comment>
<dbReference type="Pfam" id="PF03134">
    <property type="entry name" value="TB2_DP1_HVA22"/>
    <property type="match status" value="1"/>
</dbReference>
<feature type="transmembrane region" description="Helical" evidence="6">
    <location>
        <begin position="134"/>
        <end position="161"/>
    </location>
</feature>
<gene>
    <name evidence="8" type="primary">Acey_s0981.g3280</name>
    <name evidence="8" type="ORF">Y032_0981g3280</name>
</gene>
<dbReference type="AlphaFoldDB" id="A0A016W880"/>
<sequence>MFIGGCGGVKGMNCFVSELIVPLIILRFPVNSVKGMATQLQQAYDVIQKKLQPVTDQMYDKDKNKTVEKILAAAEEKTNIKREKLVYGALAGLLIYFIIGALAQILSNIVGFAYPAYRSIKAVRSPIKEDDTQWLIYWIVFASFSIIDFSIFSTVPFYWLFKCTPNGRRQGAPPRRGVLGQRHRSSPCSSMQSPSVSAQELRRATVPPLVYGRFGFTIIFLLYLHLPVFNGATVIYHNFIDPACTFVESYFHPCEPKKAD</sequence>
<organism evidence="8 9">
    <name type="scientific">Ancylostoma ceylanicum</name>
    <dbReference type="NCBI Taxonomy" id="53326"/>
    <lineage>
        <taxon>Eukaryota</taxon>
        <taxon>Metazoa</taxon>
        <taxon>Ecdysozoa</taxon>
        <taxon>Nematoda</taxon>
        <taxon>Chromadorea</taxon>
        <taxon>Rhabditida</taxon>
        <taxon>Rhabditina</taxon>
        <taxon>Rhabditomorpha</taxon>
        <taxon>Strongyloidea</taxon>
        <taxon>Ancylostomatidae</taxon>
        <taxon>Ancylostomatinae</taxon>
        <taxon>Ancylostoma</taxon>
    </lineage>
</organism>
<dbReference type="EMBL" id="JARK01000581">
    <property type="protein sequence ID" value="EYC35801.1"/>
    <property type="molecule type" value="Genomic_DNA"/>
</dbReference>
<evidence type="ECO:0000256" key="4">
    <source>
        <dbReference type="ARBA" id="ARBA00022989"/>
    </source>
</evidence>
<evidence type="ECO:0000313" key="9">
    <source>
        <dbReference type="Proteomes" id="UP000024635"/>
    </source>
</evidence>
<accession>A0A016W880</accession>
<keyword evidence="3 6" id="KW-0812">Transmembrane</keyword>
<evidence type="ECO:0000256" key="1">
    <source>
        <dbReference type="ARBA" id="ARBA00004141"/>
    </source>
</evidence>
<name>A0A016W880_9BILA</name>
<proteinExistence type="inferred from homology"/>
<dbReference type="Proteomes" id="UP000024635">
    <property type="component" value="Unassembled WGS sequence"/>
</dbReference>